<gene>
    <name evidence="2" type="ORF">WH87_11630</name>
</gene>
<dbReference type="PATRIC" id="fig|1293439.3.peg.1922"/>
<feature type="signal peptide" evidence="1">
    <location>
        <begin position="1"/>
        <end position="22"/>
    </location>
</feature>
<dbReference type="STRING" id="1293439.WH87_11630"/>
<dbReference type="RefSeq" id="WP_046139013.1">
    <property type="nucleotide sequence ID" value="NZ_LANJ01000016.1"/>
</dbReference>
<protein>
    <recommendedName>
        <fullName evidence="4">PLAT domain-containing protein</fullName>
    </recommendedName>
</protein>
<feature type="chain" id="PRO_5002494498" description="PLAT domain-containing protein" evidence="1">
    <location>
        <begin position="23"/>
        <end position="161"/>
    </location>
</feature>
<dbReference type="EMBL" id="LANJ01000016">
    <property type="protein sequence ID" value="KKC38232.1"/>
    <property type="molecule type" value="Genomic_DNA"/>
</dbReference>
<evidence type="ECO:0000313" key="3">
    <source>
        <dbReference type="Proteomes" id="UP000033411"/>
    </source>
</evidence>
<name>A0A0F5QB61_9HYPH</name>
<evidence type="ECO:0008006" key="4">
    <source>
        <dbReference type="Google" id="ProtNLM"/>
    </source>
</evidence>
<organism evidence="2 3">
    <name type="scientific">Devosia epidermidihirudinis</name>
    <dbReference type="NCBI Taxonomy" id="1293439"/>
    <lineage>
        <taxon>Bacteria</taxon>
        <taxon>Pseudomonadati</taxon>
        <taxon>Pseudomonadota</taxon>
        <taxon>Alphaproteobacteria</taxon>
        <taxon>Hyphomicrobiales</taxon>
        <taxon>Devosiaceae</taxon>
        <taxon>Devosia</taxon>
    </lineage>
</organism>
<reference evidence="2 3" key="1">
    <citation type="submission" date="2015-03" db="EMBL/GenBank/DDBJ databases">
        <authorList>
            <person name="Lepp D."/>
            <person name="Hassan Y.I."/>
            <person name="Li X.-Z."/>
            <person name="Zhou T."/>
        </authorList>
    </citation>
    <scope>NUCLEOTIDE SEQUENCE [LARGE SCALE GENOMIC DNA]</scope>
    <source>
        <strain evidence="2 3">E84</strain>
    </source>
</reference>
<proteinExistence type="predicted"/>
<sequence length="161" mass="17455">MHFANASLVAVTMLALVHPALARDYEVLDRDFVVITSDADGESVATSTDIVPLIAGTCYEWQLKLAKAKLPVSVTELFTLPGAPSDWGSTDTTSLSADGRSITTQLELQPAESWIWHTWCVLEGDPAGPHEIVVMAGERELARFDFTAKSAHLGSTKSKKR</sequence>
<keyword evidence="1" id="KW-0732">Signal</keyword>
<evidence type="ECO:0000256" key="1">
    <source>
        <dbReference type="SAM" id="SignalP"/>
    </source>
</evidence>
<comment type="caution">
    <text evidence="2">The sequence shown here is derived from an EMBL/GenBank/DDBJ whole genome shotgun (WGS) entry which is preliminary data.</text>
</comment>
<evidence type="ECO:0000313" key="2">
    <source>
        <dbReference type="EMBL" id="KKC38232.1"/>
    </source>
</evidence>
<accession>A0A0F5QB61</accession>
<dbReference type="OrthoDB" id="7947566at2"/>
<dbReference type="AlphaFoldDB" id="A0A0F5QB61"/>
<dbReference type="Proteomes" id="UP000033411">
    <property type="component" value="Unassembled WGS sequence"/>
</dbReference>
<keyword evidence="3" id="KW-1185">Reference proteome</keyword>